<dbReference type="AlphaFoldDB" id="A0A024FV78"/>
<name>A0A024FV78_9STRA</name>
<dbReference type="SUPFAM" id="SSF46785">
    <property type="entry name" value="Winged helix' DNA-binding domain"/>
    <property type="match status" value="2"/>
</dbReference>
<evidence type="ECO:0000256" key="1">
    <source>
        <dbReference type="ARBA" id="ARBA00009674"/>
    </source>
</evidence>
<sequence>MDPAKEFTFPEYYDFPPFFTLQPVRATREKQLGLWKQLILDYHQARHLSIFSPQTSPLFANCKISRKMKAEGQTAIIEYLIQCGNAIWEDASETRCRLIWKKPAEWAAELYDFVKGRGMLGKIYTVYELYAGEETLGSQFHGMEPWSLRDALKILEEHGKVVLISGTTCEEDGVKFIAVD</sequence>
<evidence type="ECO:0000256" key="4">
    <source>
        <dbReference type="ARBA" id="ARBA00030094"/>
    </source>
</evidence>
<dbReference type="Pfam" id="PF05871">
    <property type="entry name" value="ESCRT-II"/>
    <property type="match status" value="1"/>
</dbReference>
<dbReference type="EMBL" id="CAIX01000531">
    <property type="protein sequence ID" value="CCI11058.1"/>
    <property type="molecule type" value="Genomic_DNA"/>
</dbReference>
<dbReference type="GO" id="GO:0043328">
    <property type="term" value="P:protein transport to vacuole involved in ubiquitin-dependent protein catabolic process via the multivesicular body sorting pathway"/>
    <property type="evidence" value="ECO:0007669"/>
    <property type="project" value="TreeGrafter"/>
</dbReference>
<dbReference type="OrthoDB" id="245150at2759"/>
<evidence type="ECO:0000313" key="6">
    <source>
        <dbReference type="Proteomes" id="UP000053237"/>
    </source>
</evidence>
<accession>A0A024FV78</accession>
<dbReference type="InterPro" id="IPR036388">
    <property type="entry name" value="WH-like_DNA-bd_sf"/>
</dbReference>
<dbReference type="PANTHER" id="PTHR13149:SF0">
    <property type="entry name" value="VACUOLAR PROTEIN-SORTING-ASSOCIATED PROTEIN 25"/>
    <property type="match status" value="1"/>
</dbReference>
<comment type="similarity">
    <text evidence="1">Belongs to the VPS25 family.</text>
</comment>
<dbReference type="Proteomes" id="UP000053237">
    <property type="component" value="Unassembled WGS sequence"/>
</dbReference>
<dbReference type="Gene3D" id="1.10.10.570">
    <property type="entry name" value="Winged helix' DNA-binding domain. Chain C. Domain 1"/>
    <property type="match status" value="1"/>
</dbReference>
<dbReference type="InterPro" id="IPR014041">
    <property type="entry name" value="ESCRT-II_cplx_Vps25-sub_N"/>
</dbReference>
<dbReference type="InterPro" id="IPR036390">
    <property type="entry name" value="WH_DNA-bd_sf"/>
</dbReference>
<comment type="caution">
    <text evidence="5">The sequence shown here is derived from an EMBL/GenBank/DDBJ whole genome shotgun (WGS) entry which is preliminary data.</text>
</comment>
<gene>
    <name evidence="5" type="ORF">BN9_123050</name>
</gene>
<evidence type="ECO:0000256" key="2">
    <source>
        <dbReference type="ARBA" id="ARBA00022448"/>
    </source>
</evidence>
<dbReference type="GO" id="GO:0005198">
    <property type="term" value="F:structural molecule activity"/>
    <property type="evidence" value="ECO:0007669"/>
    <property type="project" value="TreeGrafter"/>
</dbReference>
<evidence type="ECO:0000256" key="3">
    <source>
        <dbReference type="ARBA" id="ARBA00022927"/>
    </source>
</evidence>
<dbReference type="STRING" id="65357.A0A024FV78"/>
<proteinExistence type="inferred from homology"/>
<keyword evidence="6" id="KW-1185">Reference proteome</keyword>
<keyword evidence="3" id="KW-0653">Protein transport</keyword>
<evidence type="ECO:0000313" key="5">
    <source>
        <dbReference type="EMBL" id="CCI11058.1"/>
    </source>
</evidence>
<organism evidence="5 6">
    <name type="scientific">Albugo candida</name>
    <dbReference type="NCBI Taxonomy" id="65357"/>
    <lineage>
        <taxon>Eukaryota</taxon>
        <taxon>Sar</taxon>
        <taxon>Stramenopiles</taxon>
        <taxon>Oomycota</taxon>
        <taxon>Peronosporomycetes</taxon>
        <taxon>Albuginales</taxon>
        <taxon>Albuginaceae</taxon>
        <taxon>Albugo</taxon>
    </lineage>
</organism>
<dbReference type="FunFam" id="1.10.10.10:FF:000141">
    <property type="entry name" value="vacuolar protein-sorting-associated protein 25"/>
    <property type="match status" value="1"/>
</dbReference>
<reference evidence="5 6" key="1">
    <citation type="submission" date="2012-05" db="EMBL/GenBank/DDBJ databases">
        <title>Recombination and specialization in a pathogen metapopulation.</title>
        <authorList>
            <person name="Gardiner A."/>
            <person name="Kemen E."/>
            <person name="Schultz-Larsen T."/>
            <person name="MacLean D."/>
            <person name="Van Oosterhout C."/>
            <person name="Jones J.D.G."/>
        </authorList>
    </citation>
    <scope>NUCLEOTIDE SEQUENCE [LARGE SCALE GENOMIC DNA]</scope>
    <source>
        <strain evidence="5 6">Ac Nc2</strain>
    </source>
</reference>
<dbReference type="GO" id="GO:0016236">
    <property type="term" value="P:macroautophagy"/>
    <property type="evidence" value="ECO:0007669"/>
    <property type="project" value="UniProtKB-ARBA"/>
</dbReference>
<dbReference type="GO" id="GO:0042803">
    <property type="term" value="F:protein homodimerization activity"/>
    <property type="evidence" value="ECO:0007669"/>
    <property type="project" value="TreeGrafter"/>
</dbReference>
<protein>
    <recommendedName>
        <fullName evidence="4">ESCRT-II complex subunit VPS25</fullName>
    </recommendedName>
</protein>
<keyword evidence="2" id="KW-0813">Transport</keyword>
<dbReference type="GO" id="GO:0000814">
    <property type="term" value="C:ESCRT II complex"/>
    <property type="evidence" value="ECO:0007669"/>
    <property type="project" value="InterPro"/>
</dbReference>
<dbReference type="Gene3D" id="1.10.10.10">
    <property type="entry name" value="Winged helix-like DNA-binding domain superfamily/Winged helix DNA-binding domain"/>
    <property type="match status" value="1"/>
</dbReference>
<dbReference type="InParanoid" id="A0A024FV78"/>
<dbReference type="PANTHER" id="PTHR13149">
    <property type="entry name" value="VACUOLAR PROTEIN SORTING-ASSOCIATED PROTEIN VPS25"/>
    <property type="match status" value="1"/>
</dbReference>
<dbReference type="InterPro" id="IPR008570">
    <property type="entry name" value="ESCRT-II_cplx_Vps25-sub"/>
</dbReference>